<comment type="subcellular location">
    <subcellularLocation>
        <location evidence="1">Membrane</location>
        <topology evidence="1">Multi-pass membrane protein</topology>
    </subcellularLocation>
</comment>
<gene>
    <name evidence="9" type="ORF">ACFP5Y_03285</name>
</gene>
<accession>A0ABW1RXR2</accession>
<keyword evidence="10" id="KW-1185">Reference proteome</keyword>
<dbReference type="Pfam" id="PF04138">
    <property type="entry name" value="GtrA_DPMS_TM"/>
    <property type="match status" value="1"/>
</dbReference>
<evidence type="ECO:0000256" key="6">
    <source>
        <dbReference type="SAM" id="Coils"/>
    </source>
</evidence>
<comment type="caution">
    <text evidence="9">The sequence shown here is derived from an EMBL/GenBank/DDBJ whole genome shotgun (WGS) entry which is preliminary data.</text>
</comment>
<evidence type="ECO:0000256" key="7">
    <source>
        <dbReference type="SAM" id="Phobius"/>
    </source>
</evidence>
<dbReference type="RefSeq" id="WP_137629669.1">
    <property type="nucleotide sequence ID" value="NZ_BJDJ01000030.1"/>
</dbReference>
<dbReference type="EMBL" id="JBHSSC010000008">
    <property type="protein sequence ID" value="MFC6180248.1"/>
    <property type="molecule type" value="Genomic_DNA"/>
</dbReference>
<feature type="transmembrane region" description="Helical" evidence="7">
    <location>
        <begin position="130"/>
        <end position="150"/>
    </location>
</feature>
<feature type="coiled-coil region" evidence="6">
    <location>
        <begin position="29"/>
        <end position="60"/>
    </location>
</feature>
<evidence type="ECO:0000259" key="8">
    <source>
        <dbReference type="Pfam" id="PF04138"/>
    </source>
</evidence>
<keyword evidence="5 7" id="KW-0472">Membrane</keyword>
<dbReference type="PANTHER" id="PTHR38459:SF5">
    <property type="entry name" value="CELL WALL TEICHOIC ACID GLYCOSYLATION PROTEIN GTCA"/>
    <property type="match status" value="1"/>
</dbReference>
<proteinExistence type="inferred from homology"/>
<evidence type="ECO:0000256" key="4">
    <source>
        <dbReference type="ARBA" id="ARBA00022989"/>
    </source>
</evidence>
<evidence type="ECO:0000313" key="10">
    <source>
        <dbReference type="Proteomes" id="UP001596282"/>
    </source>
</evidence>
<dbReference type="PANTHER" id="PTHR38459">
    <property type="entry name" value="PROPHAGE BACTOPRENOL-LINKED GLUCOSE TRANSLOCASE HOMOLOG"/>
    <property type="match status" value="1"/>
</dbReference>
<evidence type="ECO:0000256" key="1">
    <source>
        <dbReference type="ARBA" id="ARBA00004141"/>
    </source>
</evidence>
<dbReference type="InterPro" id="IPR051401">
    <property type="entry name" value="GtrA_CellWall_Glycosyl"/>
</dbReference>
<protein>
    <submittedName>
        <fullName evidence="9">GtrA family protein</fullName>
    </submittedName>
</protein>
<reference evidence="10" key="1">
    <citation type="journal article" date="2019" name="Int. J. Syst. Evol. Microbiol.">
        <title>The Global Catalogue of Microorganisms (GCM) 10K type strain sequencing project: providing services to taxonomists for standard genome sequencing and annotation.</title>
        <authorList>
            <consortium name="The Broad Institute Genomics Platform"/>
            <consortium name="The Broad Institute Genome Sequencing Center for Infectious Disease"/>
            <person name="Wu L."/>
            <person name="Ma J."/>
        </authorList>
    </citation>
    <scope>NUCLEOTIDE SEQUENCE [LARGE SCALE GENOMIC DNA]</scope>
    <source>
        <strain evidence="10">CCM 8933</strain>
    </source>
</reference>
<feature type="domain" description="GtrA/DPMS transmembrane" evidence="8">
    <location>
        <begin position="60"/>
        <end position="175"/>
    </location>
</feature>
<evidence type="ECO:0000256" key="2">
    <source>
        <dbReference type="ARBA" id="ARBA00009399"/>
    </source>
</evidence>
<sequence>MANQRKQPLRHHHYPTNEAEYEAGLAETEAEYQAKLAATEEKYEDEIEEVEESAKKQAQRYILWGSLSVIVNITMFYIFYNMLGIEYQLANFMAWVLSVQCAFWVDRILVFKHQSAHPVREMGTFYGTRVVTYVLESLILWLGISVLGVHGVITKIVGHGLAVVGNFFFSKLVVFRNKKPNA</sequence>
<keyword evidence="3 7" id="KW-0812">Transmembrane</keyword>
<feature type="transmembrane region" description="Helical" evidence="7">
    <location>
        <begin position="92"/>
        <end position="110"/>
    </location>
</feature>
<feature type="transmembrane region" description="Helical" evidence="7">
    <location>
        <begin position="156"/>
        <end position="175"/>
    </location>
</feature>
<evidence type="ECO:0000313" key="9">
    <source>
        <dbReference type="EMBL" id="MFC6180248.1"/>
    </source>
</evidence>
<dbReference type="InterPro" id="IPR007267">
    <property type="entry name" value="GtrA_DPMS_TM"/>
</dbReference>
<keyword evidence="4 7" id="KW-1133">Transmembrane helix</keyword>
<organism evidence="9 10">
    <name type="scientific">Lactiplantibacillus daowaiensis</name>
    <dbReference type="NCBI Taxonomy" id="2559918"/>
    <lineage>
        <taxon>Bacteria</taxon>
        <taxon>Bacillati</taxon>
        <taxon>Bacillota</taxon>
        <taxon>Bacilli</taxon>
        <taxon>Lactobacillales</taxon>
        <taxon>Lactobacillaceae</taxon>
        <taxon>Lactiplantibacillus</taxon>
    </lineage>
</organism>
<keyword evidence="6" id="KW-0175">Coiled coil</keyword>
<comment type="similarity">
    <text evidence="2">Belongs to the GtrA family.</text>
</comment>
<name>A0ABW1RXR2_9LACO</name>
<evidence type="ECO:0000256" key="5">
    <source>
        <dbReference type="ARBA" id="ARBA00023136"/>
    </source>
</evidence>
<evidence type="ECO:0000256" key="3">
    <source>
        <dbReference type="ARBA" id="ARBA00022692"/>
    </source>
</evidence>
<dbReference type="Proteomes" id="UP001596282">
    <property type="component" value="Unassembled WGS sequence"/>
</dbReference>
<feature type="transmembrane region" description="Helical" evidence="7">
    <location>
        <begin position="61"/>
        <end position="80"/>
    </location>
</feature>